<keyword evidence="38" id="KW-1185">Reference proteome</keyword>
<evidence type="ECO:0000256" key="2">
    <source>
        <dbReference type="ARBA" id="ARBA00004173"/>
    </source>
</evidence>
<comment type="catalytic activity">
    <reaction evidence="30">
        <text>L-ornithine + glyoxylate = 5-amino-2-oxopentanoate + glycine</text>
        <dbReference type="Rhea" id="RHEA:77331"/>
        <dbReference type="ChEBI" id="CHEBI:36655"/>
        <dbReference type="ChEBI" id="CHEBI:46911"/>
        <dbReference type="ChEBI" id="CHEBI:57305"/>
        <dbReference type="ChEBI" id="CHEBI:58802"/>
    </reaction>
</comment>
<evidence type="ECO:0000256" key="4">
    <source>
        <dbReference type="ARBA" id="ARBA00011881"/>
    </source>
</evidence>
<reference evidence="37" key="3">
    <citation type="submission" date="2025-09" db="UniProtKB">
        <authorList>
            <consortium name="Ensembl"/>
        </authorList>
    </citation>
    <scope>IDENTIFICATION</scope>
</reference>
<dbReference type="PANTHER" id="PTHR45688:SF3">
    <property type="entry name" value="ALANINE--GLYOXYLATE AMINOTRANSFERASE 2, MITOCHONDRIAL"/>
    <property type="match status" value="1"/>
</dbReference>
<name>A0A3P9CX10_9CICH</name>
<evidence type="ECO:0000256" key="11">
    <source>
        <dbReference type="ARBA" id="ARBA00039862"/>
    </source>
</evidence>
<evidence type="ECO:0000256" key="7">
    <source>
        <dbReference type="ARBA" id="ARBA00022679"/>
    </source>
</evidence>
<evidence type="ECO:0000313" key="37">
    <source>
        <dbReference type="Ensembl" id="ENSMZEP00005026624.1"/>
    </source>
</evidence>
<evidence type="ECO:0000256" key="36">
    <source>
        <dbReference type="ARBA" id="ARBA00058068"/>
    </source>
</evidence>
<dbReference type="Proteomes" id="UP000265160">
    <property type="component" value="LG7"/>
</dbReference>
<comment type="catalytic activity">
    <reaction evidence="18">
        <text>(R)-3-amino-2-methylpropanoate + pyruvate = 2-methyl-3-oxopropanoate + L-alanine</text>
        <dbReference type="Rhea" id="RHEA:18393"/>
        <dbReference type="ChEBI" id="CHEBI:15361"/>
        <dbReference type="ChEBI" id="CHEBI:57700"/>
        <dbReference type="ChEBI" id="CHEBI:57731"/>
        <dbReference type="ChEBI" id="CHEBI:57972"/>
        <dbReference type="EC" id="2.6.1.40"/>
    </reaction>
    <physiologicalReaction direction="left-to-right" evidence="18">
        <dbReference type="Rhea" id="RHEA:18394"/>
    </physiologicalReaction>
</comment>
<dbReference type="PANTHER" id="PTHR45688">
    <property type="match status" value="1"/>
</dbReference>
<reference evidence="37" key="2">
    <citation type="submission" date="2025-08" db="UniProtKB">
        <authorList>
            <consortium name="Ensembl"/>
        </authorList>
    </citation>
    <scope>IDENTIFICATION</scope>
</reference>
<evidence type="ECO:0000256" key="31">
    <source>
        <dbReference type="ARBA" id="ARBA00048500"/>
    </source>
</evidence>
<dbReference type="Ensembl" id="ENSMZET00005027480.1">
    <property type="protein sequence ID" value="ENSMZEP00005026624.1"/>
    <property type="gene ID" value="ENSMZEG00005019828.1"/>
</dbReference>
<dbReference type="GeneTree" id="ENSGT00940000156125"/>
<evidence type="ECO:0000256" key="32">
    <source>
        <dbReference type="ARBA" id="ARBA00048560"/>
    </source>
</evidence>
<evidence type="ECO:0000256" key="6">
    <source>
        <dbReference type="ARBA" id="ARBA00022576"/>
    </source>
</evidence>
<comment type="similarity">
    <text evidence="3">Belongs to the class-III pyridoxal-phosphate-dependent aminotransferase family.</text>
</comment>
<dbReference type="InterPro" id="IPR015421">
    <property type="entry name" value="PyrdxlP-dep_Trfase_major"/>
</dbReference>
<evidence type="ECO:0000256" key="23">
    <source>
        <dbReference type="ARBA" id="ARBA00043798"/>
    </source>
</evidence>
<evidence type="ECO:0000256" key="10">
    <source>
        <dbReference type="ARBA" id="ARBA00039130"/>
    </source>
</evidence>
<dbReference type="EC" id="2.6.1.44" evidence="5"/>
<comment type="catalytic activity">
    <reaction evidence="33">
        <text>N(omega)-methyl-L-arginine + glyoxylate = 5-(3-methylguanidino)-2-oxopentanoate + glycine</text>
        <dbReference type="Rhea" id="RHEA:77323"/>
        <dbReference type="ChEBI" id="CHEBI:36655"/>
        <dbReference type="ChEBI" id="CHEBI:57305"/>
        <dbReference type="ChEBI" id="CHEBI:114953"/>
        <dbReference type="ChEBI" id="CHEBI:197314"/>
    </reaction>
</comment>
<dbReference type="Pfam" id="PF00202">
    <property type="entry name" value="Aminotran_3"/>
    <property type="match status" value="1"/>
</dbReference>
<evidence type="ECO:0000256" key="30">
    <source>
        <dbReference type="ARBA" id="ARBA00048264"/>
    </source>
</evidence>
<comment type="subunit">
    <text evidence="4">Homotetramer.</text>
</comment>
<dbReference type="GO" id="GO:0030170">
    <property type="term" value="F:pyridoxal phosphate binding"/>
    <property type="evidence" value="ECO:0007669"/>
    <property type="project" value="InterPro"/>
</dbReference>
<comment type="catalytic activity">
    <reaction evidence="16">
        <text>N(omega),N(omega)-dimethyl-L-arginine + pyruvate = 5-(3,3-dimethylguanidino)-2-oxopentanoate + L-alanine</text>
        <dbReference type="Rhea" id="RHEA:77303"/>
        <dbReference type="ChEBI" id="CHEBI:15361"/>
        <dbReference type="ChEBI" id="CHEBI:57972"/>
        <dbReference type="ChEBI" id="CHEBI:58326"/>
        <dbReference type="ChEBI" id="CHEBI:197301"/>
    </reaction>
</comment>
<dbReference type="GO" id="GO:0019481">
    <property type="term" value="P:L-alanine catabolic process, by transamination"/>
    <property type="evidence" value="ECO:0007669"/>
    <property type="project" value="TreeGrafter"/>
</dbReference>
<comment type="subcellular location">
    <subcellularLocation>
        <location evidence="2">Mitochondrion</location>
    </subcellularLocation>
</comment>
<evidence type="ECO:0000256" key="16">
    <source>
        <dbReference type="ARBA" id="ARBA00043669"/>
    </source>
</evidence>
<sequence length="124" mass="14441">HRVLQKPKSLCSSLFFMHFDPVFIHQGYMQWLWDVDGKQYLDLFTGVATVSVGHCHPKVTTAIQKQLKKLWHTTNIYIHPELHEYCDKLAPYLPDPLKVLNGRGWGVLTSRRHLKHSSQSPTQH</sequence>
<dbReference type="GO" id="GO:0016223">
    <property type="term" value="F:beta-alanine:pyruvate transaminase activity"/>
    <property type="evidence" value="ECO:0007669"/>
    <property type="project" value="UniProtKB-EC"/>
</dbReference>
<organism evidence="37 38">
    <name type="scientific">Maylandia zebra</name>
    <name type="common">zebra mbuna</name>
    <dbReference type="NCBI Taxonomy" id="106582"/>
    <lineage>
        <taxon>Eukaryota</taxon>
        <taxon>Metazoa</taxon>
        <taxon>Chordata</taxon>
        <taxon>Craniata</taxon>
        <taxon>Vertebrata</taxon>
        <taxon>Euteleostomi</taxon>
        <taxon>Actinopterygii</taxon>
        <taxon>Neopterygii</taxon>
        <taxon>Teleostei</taxon>
        <taxon>Neoteleostei</taxon>
        <taxon>Acanthomorphata</taxon>
        <taxon>Ovalentaria</taxon>
        <taxon>Cichlomorphae</taxon>
        <taxon>Cichliformes</taxon>
        <taxon>Cichlidae</taxon>
        <taxon>African cichlids</taxon>
        <taxon>Pseudocrenilabrinae</taxon>
        <taxon>Haplochromini</taxon>
        <taxon>Maylandia</taxon>
        <taxon>Maylandia zebra complex</taxon>
    </lineage>
</organism>
<accession>A0A3P9CX10</accession>
<evidence type="ECO:0000256" key="35">
    <source>
        <dbReference type="ARBA" id="ARBA00049480"/>
    </source>
</evidence>
<keyword evidence="7" id="KW-0808">Transferase</keyword>
<evidence type="ECO:0000256" key="20">
    <source>
        <dbReference type="ARBA" id="ARBA00043751"/>
    </source>
</evidence>
<comment type="cofactor">
    <cofactor evidence="1">
        <name>pyridoxal 5'-phosphate</name>
        <dbReference type="ChEBI" id="CHEBI:597326"/>
    </cofactor>
</comment>
<dbReference type="SUPFAM" id="SSF53383">
    <property type="entry name" value="PLP-dependent transferases"/>
    <property type="match status" value="1"/>
</dbReference>
<comment type="catalytic activity">
    <reaction evidence="34">
        <text>oxaloacetate + L-alanine = L-aspartate + pyruvate</text>
        <dbReference type="Rhea" id="RHEA:77347"/>
        <dbReference type="ChEBI" id="CHEBI:15361"/>
        <dbReference type="ChEBI" id="CHEBI:16452"/>
        <dbReference type="ChEBI" id="CHEBI:29991"/>
        <dbReference type="ChEBI" id="CHEBI:57972"/>
    </reaction>
</comment>
<evidence type="ECO:0000256" key="5">
    <source>
        <dbReference type="ARBA" id="ARBA00013049"/>
    </source>
</evidence>
<proteinExistence type="inferred from homology"/>
<dbReference type="Gene3D" id="3.40.640.10">
    <property type="entry name" value="Type I PLP-dependent aspartate aminotransferase-like (Major domain)"/>
    <property type="match status" value="1"/>
</dbReference>
<reference evidence="37 38" key="1">
    <citation type="journal article" date="2014" name="Nature">
        <title>The genomic substrate for adaptive radiation in African cichlid fish.</title>
        <authorList>
            <person name="Brawand D."/>
            <person name="Wagner C.E."/>
            <person name="Li Y.I."/>
            <person name="Malinsky M."/>
            <person name="Keller I."/>
            <person name="Fan S."/>
            <person name="Simakov O."/>
            <person name="Ng A.Y."/>
            <person name="Lim Z.W."/>
            <person name="Bezault E."/>
            <person name="Turner-Maier J."/>
            <person name="Johnson J."/>
            <person name="Alcazar R."/>
            <person name="Noh H.J."/>
            <person name="Russell P."/>
            <person name="Aken B."/>
            <person name="Alfoldi J."/>
            <person name="Amemiya C."/>
            <person name="Azzouzi N."/>
            <person name="Baroiller J.F."/>
            <person name="Barloy-Hubler F."/>
            <person name="Berlin A."/>
            <person name="Bloomquist R."/>
            <person name="Carleton K.L."/>
            <person name="Conte M.A."/>
            <person name="D'Cotta H."/>
            <person name="Eshel O."/>
            <person name="Gaffney L."/>
            <person name="Galibert F."/>
            <person name="Gante H.F."/>
            <person name="Gnerre S."/>
            <person name="Greuter L."/>
            <person name="Guyon R."/>
            <person name="Haddad N.S."/>
            <person name="Haerty W."/>
            <person name="Harris R.M."/>
            <person name="Hofmann H.A."/>
            <person name="Hourlier T."/>
            <person name="Hulata G."/>
            <person name="Jaffe D.B."/>
            <person name="Lara M."/>
            <person name="Lee A.P."/>
            <person name="MacCallum I."/>
            <person name="Mwaiko S."/>
            <person name="Nikaido M."/>
            <person name="Nishihara H."/>
            <person name="Ozouf-Costaz C."/>
            <person name="Penman D.J."/>
            <person name="Przybylski D."/>
            <person name="Rakotomanga M."/>
            <person name="Renn S.C.P."/>
            <person name="Ribeiro F.J."/>
            <person name="Ron M."/>
            <person name="Salzburger W."/>
            <person name="Sanchez-Pulido L."/>
            <person name="Santos M.E."/>
            <person name="Searle S."/>
            <person name="Sharpe T."/>
            <person name="Swofford R."/>
            <person name="Tan F.J."/>
            <person name="Williams L."/>
            <person name="Young S."/>
            <person name="Yin S."/>
            <person name="Okada N."/>
            <person name="Kocher T.D."/>
            <person name="Miska E.A."/>
            <person name="Lander E.S."/>
            <person name="Venkatesh B."/>
            <person name="Fernald R.D."/>
            <person name="Meyer A."/>
            <person name="Ponting C.P."/>
            <person name="Streelman J.T."/>
            <person name="Lindblad-Toh K."/>
            <person name="Seehausen O."/>
            <person name="Di Palma F."/>
        </authorList>
    </citation>
    <scope>NUCLEOTIDE SEQUENCE</scope>
</reference>
<dbReference type="AlphaFoldDB" id="A0A3P9CX10"/>
<comment type="catalytic activity">
    <reaction evidence="21">
        <text>N(omega)-methyl-L-arginine + pyruvate = 5-(3-methylguanidino)-2-oxopentanoate + L-alanine</text>
        <dbReference type="Rhea" id="RHEA:77319"/>
        <dbReference type="ChEBI" id="CHEBI:15361"/>
        <dbReference type="ChEBI" id="CHEBI:57972"/>
        <dbReference type="ChEBI" id="CHEBI:114953"/>
        <dbReference type="ChEBI" id="CHEBI:197314"/>
    </reaction>
</comment>
<evidence type="ECO:0000256" key="29">
    <source>
        <dbReference type="ARBA" id="ARBA00047892"/>
    </source>
</evidence>
<evidence type="ECO:0000256" key="28">
    <source>
        <dbReference type="ARBA" id="ARBA00044258"/>
    </source>
</evidence>
<dbReference type="InterPro" id="IPR015422">
    <property type="entry name" value="PyrdxlP-dep_Trfase_small"/>
</dbReference>
<comment type="catalytic activity">
    <reaction evidence="23">
        <text>N(omega),N('omega)-dimethyl-L-arginine + pyruvate = 5-(3,3'-dimethylguanidino)-2-oxopentanoate + L-alanine</text>
        <dbReference type="Rhea" id="RHEA:77307"/>
        <dbReference type="ChEBI" id="CHEBI:15361"/>
        <dbReference type="ChEBI" id="CHEBI:57972"/>
        <dbReference type="ChEBI" id="CHEBI:197308"/>
        <dbReference type="ChEBI" id="CHEBI:197310"/>
    </reaction>
</comment>
<evidence type="ECO:0000256" key="22">
    <source>
        <dbReference type="ARBA" id="ARBA00043777"/>
    </source>
</evidence>
<evidence type="ECO:0000256" key="12">
    <source>
        <dbReference type="ARBA" id="ARBA00041662"/>
    </source>
</evidence>
<evidence type="ECO:0000256" key="1">
    <source>
        <dbReference type="ARBA" id="ARBA00001933"/>
    </source>
</evidence>
<evidence type="ECO:0000256" key="26">
    <source>
        <dbReference type="ARBA" id="ARBA00044055"/>
    </source>
</evidence>
<comment type="catalytic activity">
    <reaction evidence="29">
        <text>N(omega),N(omega)-dimethyl-L-arginine + glyoxylate = 5-(3,3-dimethylguanidino)-2-oxopentanoate + glycine</text>
        <dbReference type="Rhea" id="RHEA:77311"/>
        <dbReference type="ChEBI" id="CHEBI:36655"/>
        <dbReference type="ChEBI" id="CHEBI:57305"/>
        <dbReference type="ChEBI" id="CHEBI:58326"/>
        <dbReference type="ChEBI" id="CHEBI:197301"/>
    </reaction>
</comment>
<dbReference type="InterPro" id="IPR005814">
    <property type="entry name" value="Aminotrans_3"/>
</dbReference>
<comment type="catalytic activity">
    <reaction evidence="25">
        <text>2-oxopentanoate + N(omega),N(omega)-dimethyl-L-arginine = 5-(3,3-dimethylguanidino)-2-oxopentanoate + L-2-aminopentanoate</text>
        <dbReference type="Rhea" id="RHEA:77359"/>
        <dbReference type="ChEBI" id="CHEBI:28644"/>
        <dbReference type="ChEBI" id="CHEBI:58326"/>
        <dbReference type="ChEBI" id="CHEBI:58441"/>
        <dbReference type="ChEBI" id="CHEBI:197301"/>
    </reaction>
</comment>
<comment type="catalytic activity">
    <reaction evidence="22">
        <text>L-ornithine + pyruvate = 5-amino-2-oxopentanoate + L-alanine</text>
        <dbReference type="Rhea" id="RHEA:77327"/>
        <dbReference type="ChEBI" id="CHEBI:15361"/>
        <dbReference type="ChEBI" id="CHEBI:46911"/>
        <dbReference type="ChEBI" id="CHEBI:57972"/>
        <dbReference type="ChEBI" id="CHEBI:58802"/>
    </reaction>
</comment>
<dbReference type="GO" id="GO:0009436">
    <property type="term" value="P:glyoxylate catabolic process"/>
    <property type="evidence" value="ECO:0007669"/>
    <property type="project" value="TreeGrafter"/>
</dbReference>
<comment type="catalytic activity">
    <reaction evidence="9">
        <text>glyoxylate + L-alanine = glycine + pyruvate</text>
        <dbReference type="Rhea" id="RHEA:24248"/>
        <dbReference type="ChEBI" id="CHEBI:15361"/>
        <dbReference type="ChEBI" id="CHEBI:36655"/>
        <dbReference type="ChEBI" id="CHEBI:57305"/>
        <dbReference type="ChEBI" id="CHEBI:57972"/>
        <dbReference type="EC" id="2.6.1.44"/>
    </reaction>
    <physiologicalReaction direction="left-to-right" evidence="9">
        <dbReference type="Rhea" id="RHEA:24249"/>
    </physiologicalReaction>
</comment>
<comment type="catalytic activity">
    <reaction evidence="35">
        <text>N(omega),N('omega)-dimethyl-L-arginine + glyoxylate = 5-(3,3'-dimethylguanidino)-2-oxopentanoate + glycine</text>
        <dbReference type="Rhea" id="RHEA:77315"/>
        <dbReference type="ChEBI" id="CHEBI:36655"/>
        <dbReference type="ChEBI" id="CHEBI:57305"/>
        <dbReference type="ChEBI" id="CHEBI:197308"/>
        <dbReference type="ChEBI" id="CHEBI:197310"/>
    </reaction>
</comment>
<evidence type="ECO:0000256" key="15">
    <source>
        <dbReference type="ARBA" id="ARBA00042669"/>
    </source>
</evidence>
<evidence type="ECO:0000256" key="14">
    <source>
        <dbReference type="ARBA" id="ARBA00042611"/>
    </source>
</evidence>
<dbReference type="GO" id="GO:0047305">
    <property type="term" value="F:(R)-3-amino-2-methylpropionate-pyruvate transaminase activity"/>
    <property type="evidence" value="ECO:0007669"/>
    <property type="project" value="UniProtKB-EC"/>
</dbReference>
<evidence type="ECO:0000256" key="3">
    <source>
        <dbReference type="ARBA" id="ARBA00008954"/>
    </source>
</evidence>
<evidence type="ECO:0000256" key="34">
    <source>
        <dbReference type="ARBA" id="ARBA00048916"/>
    </source>
</evidence>
<comment type="catalytic activity">
    <reaction evidence="24">
        <text>3-oxopropanoate + L-alanine = beta-alanine + pyruvate</text>
        <dbReference type="Rhea" id="RHEA:14077"/>
        <dbReference type="ChEBI" id="CHEBI:15361"/>
        <dbReference type="ChEBI" id="CHEBI:33190"/>
        <dbReference type="ChEBI" id="CHEBI:57966"/>
        <dbReference type="ChEBI" id="CHEBI:57972"/>
        <dbReference type="EC" id="2.6.1.18"/>
    </reaction>
    <physiologicalReaction direction="right-to-left" evidence="24">
        <dbReference type="Rhea" id="RHEA:14079"/>
    </physiologicalReaction>
</comment>
<dbReference type="GO" id="GO:0008453">
    <property type="term" value="F:alanine-glyoxylate transaminase activity"/>
    <property type="evidence" value="ECO:0007669"/>
    <property type="project" value="UniProtKB-EC"/>
</dbReference>
<evidence type="ECO:0000256" key="13">
    <source>
        <dbReference type="ARBA" id="ARBA00041845"/>
    </source>
</evidence>
<dbReference type="EC" id="2.6.1.18" evidence="26"/>
<dbReference type="GO" id="GO:0005739">
    <property type="term" value="C:mitochondrion"/>
    <property type="evidence" value="ECO:0007669"/>
    <property type="project" value="UniProtKB-SubCell"/>
</dbReference>
<dbReference type="Gene3D" id="3.90.1150.10">
    <property type="entry name" value="Aspartate Aminotransferase, domain 1"/>
    <property type="match status" value="1"/>
</dbReference>
<evidence type="ECO:0000256" key="24">
    <source>
        <dbReference type="ARBA" id="ARBA00043825"/>
    </source>
</evidence>
<comment type="catalytic activity">
    <reaction evidence="17">
        <text>(2S)-2-aminobutanoate + glyoxylate = 2-oxobutanoate + glycine</text>
        <dbReference type="Rhea" id="RHEA:77339"/>
        <dbReference type="ChEBI" id="CHEBI:16763"/>
        <dbReference type="ChEBI" id="CHEBI:36655"/>
        <dbReference type="ChEBI" id="CHEBI:57305"/>
        <dbReference type="ChEBI" id="CHEBI:74359"/>
    </reaction>
</comment>
<keyword evidence="8" id="KW-0663">Pyridoxal phosphate</keyword>
<keyword evidence="6" id="KW-0032">Aminotransferase</keyword>
<comment type="catalytic activity">
    <reaction evidence="20">
        <text>2-oxobutanoate + L-alanine = (2S)-2-aminobutanoate + pyruvate</text>
        <dbReference type="Rhea" id="RHEA:77355"/>
        <dbReference type="ChEBI" id="CHEBI:15361"/>
        <dbReference type="ChEBI" id="CHEBI:16763"/>
        <dbReference type="ChEBI" id="CHEBI:57972"/>
        <dbReference type="ChEBI" id="CHEBI:74359"/>
        <dbReference type="EC" id="2.6.1.44"/>
    </reaction>
</comment>
<evidence type="ECO:0000256" key="17">
    <source>
        <dbReference type="ARBA" id="ARBA00043679"/>
    </source>
</evidence>
<comment type="catalytic activity">
    <reaction evidence="31">
        <text>2-oxohexanoate + N(omega),N(omega)-dimethyl-L-arginine = L-2-aminohexanoate + 5-(3,3-dimethylguanidino)-2-oxopentanoate</text>
        <dbReference type="Rhea" id="RHEA:77363"/>
        <dbReference type="ChEBI" id="CHEBI:35177"/>
        <dbReference type="ChEBI" id="CHEBI:58326"/>
        <dbReference type="ChEBI" id="CHEBI:58455"/>
        <dbReference type="ChEBI" id="CHEBI:197301"/>
    </reaction>
</comment>
<evidence type="ECO:0000256" key="27">
    <source>
        <dbReference type="ARBA" id="ARBA00044257"/>
    </source>
</evidence>
<evidence type="ECO:0000256" key="21">
    <source>
        <dbReference type="ARBA" id="ARBA00043758"/>
    </source>
</evidence>
<evidence type="ECO:0000256" key="8">
    <source>
        <dbReference type="ARBA" id="ARBA00022898"/>
    </source>
</evidence>
<dbReference type="EC" id="2.6.1.40" evidence="10"/>
<comment type="function">
    <text evidence="36">Multifunctional aminotransferase with a broad substrate specificity. Catalyzes the conversion of glyoxylate to glycine using alanine as the amino donor. Catalyzes metabolism of not L- but the D-isomer of D-beta-aminoisobutyric acid to generate 2-methyl-3-oxopropanoate and alanine. Catalyzes the transfer of the amino group from beta-alanine to pyruvate to yield L-alanine and 3-oxopropanoate. Can metabolize NG-monomethyl-L-arginine (NMMA), asymmetric NG,NG-dimethyl-L-arginine (ADMA) and symmetric NG,N'G-dimethyl-L-arginine (SDMA). ADMA is a potent inhibitor of nitric-oxide (NO) synthase, and this activity provides mechanism through which the kidney regulates blood pressure.</text>
</comment>
<evidence type="ECO:0000256" key="19">
    <source>
        <dbReference type="ARBA" id="ARBA00043749"/>
    </source>
</evidence>
<evidence type="ECO:0000256" key="9">
    <source>
        <dbReference type="ARBA" id="ARBA00033660"/>
    </source>
</evidence>
<evidence type="ECO:0000313" key="38">
    <source>
        <dbReference type="Proteomes" id="UP000265160"/>
    </source>
</evidence>
<dbReference type="InterPro" id="IPR015424">
    <property type="entry name" value="PyrdxlP-dep_Trfase"/>
</dbReference>
<comment type="catalytic activity">
    <reaction evidence="32">
        <text>N(omega),N(omega)-dimethyl-L-arginine + 2-oxobutanoate = 5-(3,3-dimethylguanidino)-2-oxopentanoate + (2S)-2-aminobutanoate</text>
        <dbReference type="Rhea" id="RHEA:77351"/>
        <dbReference type="ChEBI" id="CHEBI:16763"/>
        <dbReference type="ChEBI" id="CHEBI:58326"/>
        <dbReference type="ChEBI" id="CHEBI:74359"/>
        <dbReference type="ChEBI" id="CHEBI:197301"/>
    </reaction>
</comment>
<evidence type="ECO:0000256" key="33">
    <source>
        <dbReference type="ARBA" id="ARBA00048760"/>
    </source>
</evidence>
<protein>
    <recommendedName>
        <fullName evidence="11">Alanine--glyoxylate aminotransferase 2, mitochondrial</fullName>
        <ecNumber evidence="26">2.6.1.18</ecNumber>
        <ecNumber evidence="10">2.6.1.40</ecNumber>
        <ecNumber evidence="5">2.6.1.44</ecNumber>
    </recommendedName>
    <alternativeName>
        <fullName evidence="12">(R)-3-amino-2-methylpropionate--pyruvate transaminase</fullName>
    </alternativeName>
    <alternativeName>
        <fullName evidence="14">Beta-ALAAT II</fullName>
    </alternativeName>
    <alternativeName>
        <fullName evidence="15">Beta-alanine-pyruvate aminotransferase</fullName>
    </alternativeName>
    <alternativeName>
        <fullName evidence="28">D-3-aminoisobutyrate-pyruvate aminotransferase</fullName>
    </alternativeName>
    <alternativeName>
        <fullName evidence="13">D-AIBAT</fullName>
    </alternativeName>
    <alternativeName>
        <fullName evidence="27">D-beta-aminoisobutyrate-pyruvate aminotransferase</fullName>
    </alternativeName>
</protein>
<evidence type="ECO:0000256" key="25">
    <source>
        <dbReference type="ARBA" id="ARBA00043826"/>
    </source>
</evidence>
<comment type="catalytic activity">
    <reaction evidence="19">
        <text>N(omega),N(omega)-dimethyl-L-arginine + oxaloacetate = 5-(3,3-dimethylguanidino)-2-oxopentanoate + L-aspartate</text>
        <dbReference type="Rhea" id="RHEA:77343"/>
        <dbReference type="ChEBI" id="CHEBI:16452"/>
        <dbReference type="ChEBI" id="CHEBI:29991"/>
        <dbReference type="ChEBI" id="CHEBI:58326"/>
        <dbReference type="ChEBI" id="CHEBI:197301"/>
    </reaction>
</comment>
<evidence type="ECO:0000256" key="18">
    <source>
        <dbReference type="ARBA" id="ARBA00043726"/>
    </source>
</evidence>